<keyword evidence="1" id="KW-0812">Transmembrane</keyword>
<feature type="transmembrane region" description="Helical" evidence="1">
    <location>
        <begin position="493"/>
        <end position="511"/>
    </location>
</feature>
<name>A0AAE4AMH6_9BACT</name>
<organism evidence="2 3">
    <name type="scientific">Oligosphaera ethanolica</name>
    <dbReference type="NCBI Taxonomy" id="760260"/>
    <lineage>
        <taxon>Bacteria</taxon>
        <taxon>Pseudomonadati</taxon>
        <taxon>Lentisphaerota</taxon>
        <taxon>Oligosphaeria</taxon>
        <taxon>Oligosphaerales</taxon>
        <taxon>Oligosphaeraceae</taxon>
        <taxon>Oligosphaera</taxon>
    </lineage>
</organism>
<comment type="caution">
    <text evidence="2">The sequence shown here is derived from an EMBL/GenBank/DDBJ whole genome shotgun (WGS) entry which is preliminary data.</text>
</comment>
<feature type="transmembrane region" description="Helical" evidence="1">
    <location>
        <begin position="313"/>
        <end position="339"/>
    </location>
</feature>
<feature type="transmembrane region" description="Helical" evidence="1">
    <location>
        <begin position="351"/>
        <end position="368"/>
    </location>
</feature>
<reference evidence="2" key="1">
    <citation type="submission" date="2023-07" db="EMBL/GenBank/DDBJ databases">
        <title>Genomic Encyclopedia of Type Strains, Phase IV (KMG-IV): sequencing the most valuable type-strain genomes for metagenomic binning, comparative biology and taxonomic classification.</title>
        <authorList>
            <person name="Goeker M."/>
        </authorList>
    </citation>
    <scope>NUCLEOTIDE SEQUENCE</scope>
    <source>
        <strain evidence="2">DSM 24202</strain>
    </source>
</reference>
<keyword evidence="3" id="KW-1185">Reference proteome</keyword>
<dbReference type="AlphaFoldDB" id="A0AAE4AMH6"/>
<feature type="transmembrane region" description="Helical" evidence="1">
    <location>
        <begin position="408"/>
        <end position="426"/>
    </location>
</feature>
<sequence>MAQTPAAAAAAAPARGFVALFGSYDCDDCAAVKKQWPEAFALADGPVLVFLPIEHAPNYALLSLLEDALQPGKKAESFPIFLVGDKLIGDLDAFYELADELPALSKNTPSLPLLAEIAQAAAKAAQLVVELRVAAAPSLPDAAPTSLRPASASSSRLLYFYQKGCAKCSRQDKELAILRVSLPALQLASYDVATLDGQILLRRAKRHFTLADDNKNLAPMVCWPTGYITGRLASASELQQALAASTQDAFWSSPITDAERRNEQQQQGRLLKSFTVGVVILAGLIDGFNPCAFATSVFLIGYLLYLKRRPREIAVVGFSFCAGVFLAYVLFGLGLSFLLDTISDMLWLKKAIYGFFAVAAFVLAIGHLRDALRVRKSGKPSDMSLGLSNTTHRKIHDRIKNLTEHRSWLMLPAAILLGVIVSSMELACTGQIYLPTLAAINAAGINLLAFLLLILYNLCFILPLVVITGMAIAGIGTKAVADWGRKHVGTTKIAMAALFIAIAIVMGVLAFS</sequence>
<accession>A0AAE4AMH6</accession>
<protein>
    <submittedName>
        <fullName evidence="2">Cytochrome c biogenesis protein CcdA</fullName>
    </submittedName>
</protein>
<feature type="transmembrane region" description="Helical" evidence="1">
    <location>
        <begin position="274"/>
        <end position="306"/>
    </location>
</feature>
<gene>
    <name evidence="2" type="ORF">J3R75_000552</name>
</gene>
<dbReference type="Proteomes" id="UP001238163">
    <property type="component" value="Unassembled WGS sequence"/>
</dbReference>
<evidence type="ECO:0000313" key="2">
    <source>
        <dbReference type="EMBL" id="MDQ0288445.1"/>
    </source>
</evidence>
<keyword evidence="1" id="KW-1133">Transmembrane helix</keyword>
<dbReference type="EMBL" id="JAUSVL010000001">
    <property type="protein sequence ID" value="MDQ0288445.1"/>
    <property type="molecule type" value="Genomic_DNA"/>
</dbReference>
<keyword evidence="1" id="KW-0472">Membrane</keyword>
<proteinExistence type="predicted"/>
<evidence type="ECO:0000256" key="1">
    <source>
        <dbReference type="SAM" id="Phobius"/>
    </source>
</evidence>
<evidence type="ECO:0000313" key="3">
    <source>
        <dbReference type="Proteomes" id="UP001238163"/>
    </source>
</evidence>